<dbReference type="Gene3D" id="1.10.287.160">
    <property type="entry name" value="HR1 repeat"/>
    <property type="match status" value="2"/>
</dbReference>
<protein>
    <submittedName>
        <fullName evidence="5">Hr1 domain-containing protein</fullName>
    </submittedName>
</protein>
<dbReference type="SUPFAM" id="SSF46585">
    <property type="entry name" value="HR1 repeat"/>
    <property type="match status" value="2"/>
</dbReference>
<sequence length="169" mass="18912">MIEFGSVSDDDESRVEENCGITPGSVTDGDADQMLTSVQQTMENSRLSALQKDLAKEMKVKDGLEKFMSTNTSASRRYLEDSKNMLDDSKAKIALLRMQIDKIAHQEYDQQTGNGAAESKSHQEVMIDDLLFRLRKETALIDGAKNMVKILRAQPQKKSDHRSLNDASL</sequence>
<dbReference type="WBParaSite" id="Hba_12204">
    <property type="protein sequence ID" value="Hba_12204"/>
    <property type="gene ID" value="Hba_12204"/>
</dbReference>
<proteinExistence type="predicted"/>
<dbReference type="Proteomes" id="UP000095283">
    <property type="component" value="Unplaced"/>
</dbReference>
<evidence type="ECO:0000313" key="5">
    <source>
        <dbReference type="WBParaSite" id="Hba_12204"/>
    </source>
</evidence>
<dbReference type="InterPro" id="IPR036274">
    <property type="entry name" value="HR1_rpt_sf"/>
</dbReference>
<dbReference type="AlphaFoldDB" id="A0A1I7X410"/>
<evidence type="ECO:0000313" key="4">
    <source>
        <dbReference type="Proteomes" id="UP000095283"/>
    </source>
</evidence>
<feature type="region of interest" description="Disordered" evidence="2">
    <location>
        <begin position="1"/>
        <end position="30"/>
    </location>
</feature>
<dbReference type="GO" id="GO:0007165">
    <property type="term" value="P:signal transduction"/>
    <property type="evidence" value="ECO:0007669"/>
    <property type="project" value="InterPro"/>
</dbReference>
<evidence type="ECO:0000256" key="1">
    <source>
        <dbReference type="PROSITE-ProRule" id="PRU01207"/>
    </source>
</evidence>
<dbReference type="Pfam" id="PF02185">
    <property type="entry name" value="HR1"/>
    <property type="match status" value="1"/>
</dbReference>
<name>A0A1I7X410_HETBA</name>
<keyword evidence="4" id="KW-1185">Reference proteome</keyword>
<dbReference type="InterPro" id="IPR011072">
    <property type="entry name" value="HR1_rho-bd"/>
</dbReference>
<reference evidence="5" key="1">
    <citation type="submission" date="2016-11" db="UniProtKB">
        <authorList>
            <consortium name="WormBaseParasite"/>
        </authorList>
    </citation>
    <scope>IDENTIFICATION</scope>
</reference>
<accession>A0A1I7X410</accession>
<feature type="domain" description="REM-1" evidence="3">
    <location>
        <begin position="33"/>
        <end position="109"/>
    </location>
</feature>
<dbReference type="PROSITE" id="PS51860">
    <property type="entry name" value="REM_1"/>
    <property type="match status" value="1"/>
</dbReference>
<dbReference type="SMART" id="SM00742">
    <property type="entry name" value="Hr1"/>
    <property type="match status" value="1"/>
</dbReference>
<evidence type="ECO:0000256" key="2">
    <source>
        <dbReference type="SAM" id="MobiDB-lite"/>
    </source>
</evidence>
<evidence type="ECO:0000259" key="3">
    <source>
        <dbReference type="PROSITE" id="PS51860"/>
    </source>
</evidence>
<keyword evidence="1" id="KW-0175">Coiled coil</keyword>
<organism evidence="4 5">
    <name type="scientific">Heterorhabditis bacteriophora</name>
    <name type="common">Entomopathogenic nematode worm</name>
    <dbReference type="NCBI Taxonomy" id="37862"/>
    <lineage>
        <taxon>Eukaryota</taxon>
        <taxon>Metazoa</taxon>
        <taxon>Ecdysozoa</taxon>
        <taxon>Nematoda</taxon>
        <taxon>Chromadorea</taxon>
        <taxon>Rhabditida</taxon>
        <taxon>Rhabditina</taxon>
        <taxon>Rhabditomorpha</taxon>
        <taxon>Strongyloidea</taxon>
        <taxon>Heterorhabditidae</taxon>
        <taxon>Heterorhabditis</taxon>
    </lineage>
</organism>